<feature type="transmembrane region" description="Helical" evidence="8">
    <location>
        <begin position="250"/>
        <end position="272"/>
    </location>
</feature>
<dbReference type="PANTHER" id="PTHR21212">
    <property type="entry name" value="BERNARDINELLI-SEIP CONGENITAL LIPODYSTROPHY 2 HOMOLOG BSCL2 PROTEIN"/>
    <property type="match status" value="1"/>
</dbReference>
<feature type="compositionally biased region" description="Basic residues" evidence="7">
    <location>
        <begin position="336"/>
        <end position="347"/>
    </location>
</feature>
<evidence type="ECO:0008006" key="11">
    <source>
        <dbReference type="Google" id="ProtNLM"/>
    </source>
</evidence>
<keyword evidence="6 8" id="KW-0472">Membrane</keyword>
<dbReference type="GO" id="GO:0140042">
    <property type="term" value="P:lipid droplet formation"/>
    <property type="evidence" value="ECO:0007669"/>
    <property type="project" value="UniProtKB-ARBA"/>
</dbReference>
<evidence type="ECO:0000256" key="5">
    <source>
        <dbReference type="ARBA" id="ARBA00023098"/>
    </source>
</evidence>
<accession>A0AA38UUW1</accession>
<protein>
    <recommendedName>
        <fullName evidence="11">Adipose-regulatory protein</fullName>
    </recommendedName>
</protein>
<keyword evidence="4 8" id="KW-1133">Transmembrane helix</keyword>
<evidence type="ECO:0000313" key="9">
    <source>
        <dbReference type="EMBL" id="KAJ3987742.1"/>
    </source>
</evidence>
<dbReference type="GO" id="GO:0005789">
    <property type="term" value="C:endoplasmic reticulum membrane"/>
    <property type="evidence" value="ECO:0007669"/>
    <property type="project" value="UniProtKB-SubCell"/>
</dbReference>
<keyword evidence="5" id="KW-0443">Lipid metabolism</keyword>
<dbReference type="PANTHER" id="PTHR21212:SF0">
    <property type="entry name" value="SEIPIN"/>
    <property type="match status" value="1"/>
</dbReference>
<comment type="caution">
    <text evidence="9">The sequence shown here is derived from an EMBL/GenBank/DDBJ whole genome shotgun (WGS) entry which is preliminary data.</text>
</comment>
<evidence type="ECO:0000256" key="7">
    <source>
        <dbReference type="SAM" id="MobiDB-lite"/>
    </source>
</evidence>
<sequence>MRSLKISATGTDTDRLTLGVSNLQVSLMDAETAEKERISYGFWSFLLQAPFNFVSQHLRRYTPNLVSLSVFLLFIPLICTLSLSAGVIVWRNIAVGWQIPLYLQYGDGVQPFAHAVLVDLTARQPYNIVLQLVVPSTDSNFALGNFMNSLTLSTINHKTLAAVRRPAIAIPPKSSYFSSKTHLVTIEIPMLDSFVPETAQVAVDVKIGRQDVWKGIGNGEGRELSVYSASLKGILVHKGIRGLVTRFPTIFSIICSAIFFAILFSILSACLLPSVLQSASSRDTNESPKPPEDSEQKSEQKPSTLLADDHQYPEDSSDTETDASELQGEKEVKPSKSARRRKRRSAKNRIVSEGSSVKSESDPVIISSDLLGRSTNPLRRRRSDKPSDMEF</sequence>
<dbReference type="EMBL" id="MU801919">
    <property type="protein sequence ID" value="KAJ3987742.1"/>
    <property type="molecule type" value="Genomic_DNA"/>
</dbReference>
<dbReference type="GO" id="GO:0006629">
    <property type="term" value="P:lipid metabolic process"/>
    <property type="evidence" value="ECO:0007669"/>
    <property type="project" value="UniProtKB-KW"/>
</dbReference>
<dbReference type="InterPro" id="IPR009617">
    <property type="entry name" value="Seipin"/>
</dbReference>
<evidence type="ECO:0000256" key="4">
    <source>
        <dbReference type="ARBA" id="ARBA00022989"/>
    </source>
</evidence>
<proteinExistence type="predicted"/>
<evidence type="ECO:0000256" key="2">
    <source>
        <dbReference type="ARBA" id="ARBA00022692"/>
    </source>
</evidence>
<evidence type="ECO:0000313" key="10">
    <source>
        <dbReference type="Proteomes" id="UP001163850"/>
    </source>
</evidence>
<evidence type="ECO:0000256" key="6">
    <source>
        <dbReference type="ARBA" id="ARBA00023136"/>
    </source>
</evidence>
<keyword evidence="2 8" id="KW-0812">Transmembrane</keyword>
<dbReference type="AlphaFoldDB" id="A0AA38UUW1"/>
<feature type="transmembrane region" description="Helical" evidence="8">
    <location>
        <begin position="65"/>
        <end position="90"/>
    </location>
</feature>
<evidence type="ECO:0000256" key="1">
    <source>
        <dbReference type="ARBA" id="ARBA00004477"/>
    </source>
</evidence>
<reference evidence="9" key="1">
    <citation type="submission" date="2022-08" db="EMBL/GenBank/DDBJ databases">
        <authorList>
            <consortium name="DOE Joint Genome Institute"/>
            <person name="Min B."/>
            <person name="Riley R."/>
            <person name="Sierra-Patev S."/>
            <person name="Naranjo-Ortiz M."/>
            <person name="Looney B."/>
            <person name="Konkel Z."/>
            <person name="Slot J.C."/>
            <person name="Sakamoto Y."/>
            <person name="Steenwyk J.L."/>
            <person name="Rokas A."/>
            <person name="Carro J."/>
            <person name="Camarero S."/>
            <person name="Ferreira P."/>
            <person name="Molpeceres G."/>
            <person name="Ruiz-Duenas F.J."/>
            <person name="Serrano A."/>
            <person name="Henrissat B."/>
            <person name="Drula E."/>
            <person name="Hughes K.W."/>
            <person name="Mata J.L."/>
            <person name="Ishikawa N.K."/>
            <person name="Vargas-Isla R."/>
            <person name="Ushijima S."/>
            <person name="Smith C.A."/>
            <person name="Ahrendt S."/>
            <person name="Andreopoulos W."/>
            <person name="He G."/>
            <person name="Labutti K."/>
            <person name="Lipzen A."/>
            <person name="Ng V."/>
            <person name="Sandor L."/>
            <person name="Barry K."/>
            <person name="Martinez A.T."/>
            <person name="Xiao Y."/>
            <person name="Gibbons J.G."/>
            <person name="Terashima K."/>
            <person name="Hibbett D.S."/>
            <person name="Grigoriev I.V."/>
        </authorList>
    </citation>
    <scope>NUCLEOTIDE SEQUENCE</scope>
    <source>
        <strain evidence="9">TFB7829</strain>
    </source>
</reference>
<evidence type="ECO:0000256" key="3">
    <source>
        <dbReference type="ARBA" id="ARBA00022824"/>
    </source>
</evidence>
<dbReference type="Pfam" id="PF06775">
    <property type="entry name" value="Seipin"/>
    <property type="match status" value="1"/>
</dbReference>
<feature type="compositionally biased region" description="Basic and acidic residues" evidence="7">
    <location>
        <begin position="283"/>
        <end position="300"/>
    </location>
</feature>
<evidence type="ECO:0000256" key="8">
    <source>
        <dbReference type="SAM" id="Phobius"/>
    </source>
</evidence>
<name>A0AA38UUW1_9AGAR</name>
<dbReference type="Proteomes" id="UP001163850">
    <property type="component" value="Unassembled WGS sequence"/>
</dbReference>
<comment type="subcellular location">
    <subcellularLocation>
        <location evidence="1">Endoplasmic reticulum membrane</location>
        <topology evidence="1">Multi-pass membrane protein</topology>
    </subcellularLocation>
</comment>
<feature type="region of interest" description="Disordered" evidence="7">
    <location>
        <begin position="279"/>
        <end position="391"/>
    </location>
</feature>
<organism evidence="9 10">
    <name type="scientific">Lentinula detonsa</name>
    <dbReference type="NCBI Taxonomy" id="2804962"/>
    <lineage>
        <taxon>Eukaryota</taxon>
        <taxon>Fungi</taxon>
        <taxon>Dikarya</taxon>
        <taxon>Basidiomycota</taxon>
        <taxon>Agaricomycotina</taxon>
        <taxon>Agaricomycetes</taxon>
        <taxon>Agaricomycetidae</taxon>
        <taxon>Agaricales</taxon>
        <taxon>Marasmiineae</taxon>
        <taxon>Omphalotaceae</taxon>
        <taxon>Lentinula</taxon>
    </lineage>
</organism>
<keyword evidence="3" id="KW-0256">Endoplasmic reticulum</keyword>
<gene>
    <name evidence="9" type="ORF">F5890DRAFT_1496263</name>
</gene>
<dbReference type="CDD" id="cd23995">
    <property type="entry name" value="Seipin_BSCL2_like"/>
    <property type="match status" value="1"/>
</dbReference>